<keyword evidence="9" id="KW-0325">Glycoprotein</keyword>
<keyword evidence="6" id="KW-1133">Transmembrane helix</keyword>
<comment type="subcellular location">
    <subcellularLocation>
        <location evidence="1">Membrane</location>
        <topology evidence="1">Single-pass type I membrane protein</topology>
    </subcellularLocation>
</comment>
<dbReference type="Pfam" id="PF13855">
    <property type="entry name" value="LRR_8"/>
    <property type="match status" value="1"/>
</dbReference>
<keyword evidence="7" id="KW-0472">Membrane</keyword>
<evidence type="ECO:0000256" key="7">
    <source>
        <dbReference type="ARBA" id="ARBA00023136"/>
    </source>
</evidence>
<evidence type="ECO:0000256" key="3">
    <source>
        <dbReference type="ARBA" id="ARBA00022692"/>
    </source>
</evidence>
<dbReference type="SUPFAM" id="SSF52047">
    <property type="entry name" value="RNI-like"/>
    <property type="match status" value="1"/>
</dbReference>
<sequence length="369" mass="40820">MCLSKNQFSGIIPSSFSNLTKLKMLRLQSNFLEGEIPLELGDLHYMTFLDLSFNQLTGSIPSSIYNISRMETIDLTYNNLTGKLPTTIYGIIPPNIKKCRKLQLLSLSENDFTGTIPRKLAHLTALTELYLGGLHLEGTYKSFPRFFFSSKLVFIYFPLLTGEIPAELGNLKKLWYLGLDINNFTGSVPASIFNMSLLQILSLRENRLSGTLPSDLGDGMPSLEELYCGSNNMSGFISASISNSSRLRILDLTFNSFTGPIPESLGNLKYLEFLNLGKNNFVGDSALSFLTSLTKCRKLKAVSFAYNPLDGVFPASVGNFSDSLQSFEGHSCKLKGIIPEEIGNLTKVIKMNLYNNELTGDIPNTVQAC</sequence>
<dbReference type="InterPro" id="IPR051716">
    <property type="entry name" value="Plant_RL_S/T_kinase"/>
</dbReference>
<dbReference type="Proteomes" id="UP001311915">
    <property type="component" value="Unassembled WGS sequence"/>
</dbReference>
<dbReference type="InterPro" id="IPR032675">
    <property type="entry name" value="LRR_dom_sf"/>
</dbReference>
<dbReference type="Pfam" id="PF00560">
    <property type="entry name" value="LRR_1"/>
    <property type="match status" value="4"/>
</dbReference>
<evidence type="ECO:0000256" key="5">
    <source>
        <dbReference type="ARBA" id="ARBA00022737"/>
    </source>
</evidence>
<evidence type="ECO:0000313" key="10">
    <source>
        <dbReference type="EMBL" id="KAK4710654.1"/>
    </source>
</evidence>
<gene>
    <name evidence="10" type="ORF">R3W88_005167</name>
</gene>
<dbReference type="EMBL" id="JAWPEI010000011">
    <property type="protein sequence ID" value="KAK4710654.1"/>
    <property type="molecule type" value="Genomic_DNA"/>
</dbReference>
<comment type="caution">
    <text evidence="10">The sequence shown here is derived from an EMBL/GenBank/DDBJ whole genome shotgun (WGS) entry which is preliminary data.</text>
</comment>
<organism evidence="10 11">
    <name type="scientific">Solanum pinnatisectum</name>
    <name type="common">tansyleaf nightshade</name>
    <dbReference type="NCBI Taxonomy" id="50273"/>
    <lineage>
        <taxon>Eukaryota</taxon>
        <taxon>Viridiplantae</taxon>
        <taxon>Streptophyta</taxon>
        <taxon>Embryophyta</taxon>
        <taxon>Tracheophyta</taxon>
        <taxon>Spermatophyta</taxon>
        <taxon>Magnoliopsida</taxon>
        <taxon>eudicotyledons</taxon>
        <taxon>Gunneridae</taxon>
        <taxon>Pentapetalae</taxon>
        <taxon>asterids</taxon>
        <taxon>lamiids</taxon>
        <taxon>Solanales</taxon>
        <taxon>Solanaceae</taxon>
        <taxon>Solanoideae</taxon>
        <taxon>Solaneae</taxon>
        <taxon>Solanum</taxon>
    </lineage>
</organism>
<keyword evidence="5" id="KW-0677">Repeat</keyword>
<protein>
    <submittedName>
        <fullName evidence="10">Uncharacterized protein</fullName>
    </submittedName>
</protein>
<evidence type="ECO:0000313" key="11">
    <source>
        <dbReference type="Proteomes" id="UP001311915"/>
    </source>
</evidence>
<evidence type="ECO:0000256" key="2">
    <source>
        <dbReference type="ARBA" id="ARBA00022614"/>
    </source>
</evidence>
<evidence type="ECO:0000256" key="4">
    <source>
        <dbReference type="ARBA" id="ARBA00022729"/>
    </source>
</evidence>
<dbReference type="GO" id="GO:0016020">
    <property type="term" value="C:membrane"/>
    <property type="evidence" value="ECO:0007669"/>
    <property type="project" value="UniProtKB-SubCell"/>
</dbReference>
<evidence type="ECO:0000256" key="6">
    <source>
        <dbReference type="ARBA" id="ARBA00022989"/>
    </source>
</evidence>
<dbReference type="FunFam" id="3.80.10.10:FF:000041">
    <property type="entry name" value="LRR receptor-like serine/threonine-protein kinase ERECTA"/>
    <property type="match status" value="1"/>
</dbReference>
<dbReference type="PANTHER" id="PTHR48053:SF71">
    <property type="entry name" value="LEUCINE RICH REPEAT FAMILY PROTEIN, EXPRESSED"/>
    <property type="match status" value="1"/>
</dbReference>
<evidence type="ECO:0000256" key="9">
    <source>
        <dbReference type="ARBA" id="ARBA00023180"/>
    </source>
</evidence>
<proteinExistence type="predicted"/>
<reference evidence="10 11" key="1">
    <citation type="submission" date="2023-10" db="EMBL/GenBank/DDBJ databases">
        <title>Genome-Wide Identification Analysis in wild type Solanum Pinnatisectum Reveals Some Genes Defensing Phytophthora Infestans.</title>
        <authorList>
            <person name="Sun C."/>
        </authorList>
    </citation>
    <scope>NUCLEOTIDE SEQUENCE [LARGE SCALE GENOMIC DNA]</scope>
    <source>
        <strain evidence="10">LQN</strain>
        <tissue evidence="10">Leaf</tissue>
    </source>
</reference>
<dbReference type="FunFam" id="3.80.10.10:FF:000095">
    <property type="entry name" value="LRR receptor-like serine/threonine-protein kinase GSO1"/>
    <property type="match status" value="1"/>
</dbReference>
<keyword evidence="3" id="KW-0812">Transmembrane</keyword>
<dbReference type="SUPFAM" id="SSF52058">
    <property type="entry name" value="L domain-like"/>
    <property type="match status" value="1"/>
</dbReference>
<keyword evidence="8" id="KW-0675">Receptor</keyword>
<accession>A0AAV9KBG0</accession>
<keyword evidence="4" id="KW-0732">Signal</keyword>
<evidence type="ECO:0000256" key="8">
    <source>
        <dbReference type="ARBA" id="ARBA00023170"/>
    </source>
</evidence>
<keyword evidence="11" id="KW-1185">Reference proteome</keyword>
<dbReference type="PANTHER" id="PTHR48053">
    <property type="entry name" value="LEUCINE RICH REPEAT FAMILY PROTEIN, EXPRESSED"/>
    <property type="match status" value="1"/>
</dbReference>
<dbReference type="InterPro" id="IPR001611">
    <property type="entry name" value="Leu-rich_rpt"/>
</dbReference>
<name>A0AAV9KBG0_9SOLN</name>
<evidence type="ECO:0000256" key="1">
    <source>
        <dbReference type="ARBA" id="ARBA00004479"/>
    </source>
</evidence>
<dbReference type="Gene3D" id="3.80.10.10">
    <property type="entry name" value="Ribonuclease Inhibitor"/>
    <property type="match status" value="3"/>
</dbReference>
<keyword evidence="2" id="KW-0433">Leucine-rich repeat</keyword>
<dbReference type="AlphaFoldDB" id="A0AAV9KBG0"/>